<dbReference type="RefSeq" id="WP_341629023.1">
    <property type="nucleotide sequence ID" value="NZ_JBAKBA010000048.1"/>
</dbReference>
<feature type="transmembrane region" description="Helical" evidence="2">
    <location>
        <begin position="41"/>
        <end position="59"/>
    </location>
</feature>
<feature type="transmembrane region" description="Helical" evidence="2">
    <location>
        <begin position="132"/>
        <end position="149"/>
    </location>
</feature>
<name>A0ABU9HFS9_9GAMM</name>
<keyword evidence="2" id="KW-1133">Transmembrane helix</keyword>
<accession>A0ABU9HFS9</accession>
<feature type="transmembrane region" description="Helical" evidence="2">
    <location>
        <begin position="443"/>
        <end position="461"/>
    </location>
</feature>
<feature type="transmembrane region" description="Helical" evidence="2">
    <location>
        <begin position="367"/>
        <end position="385"/>
    </location>
</feature>
<dbReference type="InterPro" id="IPR010656">
    <property type="entry name" value="DctM"/>
</dbReference>
<protein>
    <submittedName>
        <fullName evidence="4">TRAP transporter fused permease subunit</fullName>
    </submittedName>
</protein>
<dbReference type="InterPro" id="IPR011853">
    <property type="entry name" value="TRAP_DctM-Dct_fused"/>
</dbReference>
<keyword evidence="2" id="KW-0472">Membrane</keyword>
<dbReference type="NCBIfam" id="TIGR02123">
    <property type="entry name" value="TRAP_fused"/>
    <property type="match status" value="1"/>
</dbReference>
<feature type="transmembrane region" description="Helical" evidence="2">
    <location>
        <begin position="71"/>
        <end position="93"/>
    </location>
</feature>
<evidence type="ECO:0000259" key="3">
    <source>
        <dbReference type="Pfam" id="PF06808"/>
    </source>
</evidence>
<evidence type="ECO:0000256" key="2">
    <source>
        <dbReference type="SAM" id="Phobius"/>
    </source>
</evidence>
<reference evidence="4 5" key="1">
    <citation type="submission" date="2024-02" db="EMBL/GenBank/DDBJ databases">
        <title>Bacteria isolated from the canopy kelp, Nereocystis luetkeana.</title>
        <authorList>
            <person name="Pfister C.A."/>
            <person name="Younker I.T."/>
            <person name="Light S.H."/>
        </authorList>
    </citation>
    <scope>NUCLEOTIDE SEQUENCE [LARGE SCALE GENOMIC DNA]</scope>
    <source>
        <strain evidence="4 5">TI.2.07</strain>
    </source>
</reference>
<dbReference type="Pfam" id="PF06808">
    <property type="entry name" value="DctM"/>
    <property type="match status" value="1"/>
</dbReference>
<dbReference type="Proteomes" id="UP001366060">
    <property type="component" value="Unassembled WGS sequence"/>
</dbReference>
<feature type="transmembrane region" description="Helical" evidence="2">
    <location>
        <begin position="527"/>
        <end position="548"/>
    </location>
</feature>
<keyword evidence="5" id="KW-1185">Reference proteome</keyword>
<feature type="transmembrane region" description="Helical" evidence="2">
    <location>
        <begin position="176"/>
        <end position="196"/>
    </location>
</feature>
<feature type="transmembrane region" description="Helical" evidence="2">
    <location>
        <begin position="405"/>
        <end position="423"/>
    </location>
</feature>
<feature type="transmembrane region" description="Helical" evidence="2">
    <location>
        <begin position="343"/>
        <end position="361"/>
    </location>
</feature>
<feature type="transmembrane region" description="Helical" evidence="2">
    <location>
        <begin position="277"/>
        <end position="298"/>
    </location>
</feature>
<dbReference type="PANTHER" id="PTHR43849:SF2">
    <property type="entry name" value="BLL3936 PROTEIN"/>
    <property type="match status" value="1"/>
</dbReference>
<keyword evidence="2" id="KW-0812">Transmembrane</keyword>
<sequence length="650" mass="68717">MLANKSKMMTLSHWALWLVGGSLLTYHMITLWVSVHGAMKHYTMHLTAVLILGALLILGNRAADKSSLSRVIDIVTSLVSLVLATGAGVFLYANAETLEITQPFVENDALIAGACLIASVILITWRMWGATIALVCLIGAAYMTFGHLLPEPLTSRQQPLNVAISFLGGIGGPRGVLNYMPLSADMIFLLLVYGGLLHGTRVIDTFGELGQAIGLLVKGGVAYSAVVASTLIGMVTGQAISNIALSGVMTIPTMKKNGFTADEAGAIEVMSSTGSQLLPPIMGLGAFLMAVILGVSYIEVVIAGIIPGLLYMFAISIALYSLVGHKPRNVSQKYKINWRKIKWTLPSFILSFTVLIVLLVLRYSPAMAGFWGGLLVVLLSFARPAEFRPNIKELMKGCLTGLETAVQLTVVLAAIGLVVQTLTTTGLGVSAGHLISAYTDGNIVIALLIGMGVSLIVGMGLPTPAAYALIAIIVVPGLIDAGLSPIAANMYGFYFAIFSALTPPVAVGILVAVRISGGSFIRSAIEAAKLGSCALLVPFVFVSIPSILDPTNITVQAVLGLVVFLCASILTAGVVYGAIGRKLSSRERLVYAFAGPLSLIAYLLTHSVWIGLVPILTMIIRMGLTYRDKVKHQTLPESDITNDNQVVLQN</sequence>
<feature type="domain" description="TRAP C4-dicarboxylate transport system permease DctM subunit" evidence="3">
    <location>
        <begin position="161"/>
        <end position="547"/>
    </location>
</feature>
<evidence type="ECO:0000256" key="1">
    <source>
        <dbReference type="RuleBase" id="RU369079"/>
    </source>
</evidence>
<evidence type="ECO:0000313" key="4">
    <source>
        <dbReference type="EMBL" id="MEL0660611.1"/>
    </source>
</evidence>
<keyword evidence="1" id="KW-0813">Transport</keyword>
<comment type="subcellular location">
    <subcellularLocation>
        <location evidence="1">Cell inner membrane</location>
        <topology evidence="1">Multi-pass membrane protein</topology>
    </subcellularLocation>
</comment>
<gene>
    <name evidence="4" type="ORF">V6255_15830</name>
</gene>
<proteinExistence type="predicted"/>
<feature type="transmembrane region" description="Helical" evidence="2">
    <location>
        <begin position="591"/>
        <end position="620"/>
    </location>
</feature>
<comment type="function">
    <text evidence="1">Part of the tripartite ATP-independent periplasmic (TRAP) transport system.</text>
</comment>
<dbReference type="PANTHER" id="PTHR43849">
    <property type="entry name" value="BLL3936 PROTEIN"/>
    <property type="match status" value="1"/>
</dbReference>
<organism evidence="4 5">
    <name type="scientific">Psychromonas arctica</name>
    <dbReference type="NCBI Taxonomy" id="168275"/>
    <lineage>
        <taxon>Bacteria</taxon>
        <taxon>Pseudomonadati</taxon>
        <taxon>Pseudomonadota</taxon>
        <taxon>Gammaproteobacteria</taxon>
        <taxon>Alteromonadales</taxon>
        <taxon>Psychromonadaceae</taxon>
        <taxon>Psychromonas</taxon>
    </lineage>
</organism>
<feature type="transmembrane region" description="Helical" evidence="2">
    <location>
        <begin position="14"/>
        <end position="35"/>
    </location>
</feature>
<keyword evidence="1" id="KW-1003">Cell membrane</keyword>
<comment type="caution">
    <text evidence="4">The sequence shown here is derived from an EMBL/GenBank/DDBJ whole genome shotgun (WGS) entry which is preliminary data.</text>
</comment>
<feature type="transmembrane region" description="Helical" evidence="2">
    <location>
        <begin position="109"/>
        <end position="125"/>
    </location>
</feature>
<keyword evidence="1" id="KW-0997">Cell inner membrane</keyword>
<feature type="transmembrane region" description="Helical" evidence="2">
    <location>
        <begin position="493"/>
        <end position="515"/>
    </location>
</feature>
<evidence type="ECO:0000313" key="5">
    <source>
        <dbReference type="Proteomes" id="UP001366060"/>
    </source>
</evidence>
<feature type="transmembrane region" description="Helical" evidence="2">
    <location>
        <begin position="304"/>
        <end position="323"/>
    </location>
</feature>
<feature type="transmembrane region" description="Helical" evidence="2">
    <location>
        <begin position="554"/>
        <end position="579"/>
    </location>
</feature>
<feature type="transmembrane region" description="Helical" evidence="2">
    <location>
        <begin position="468"/>
        <end position="487"/>
    </location>
</feature>
<dbReference type="EMBL" id="JBAKBA010000048">
    <property type="protein sequence ID" value="MEL0660611.1"/>
    <property type="molecule type" value="Genomic_DNA"/>
</dbReference>